<dbReference type="PATRIC" id="fig|28037.231.peg.712"/>
<evidence type="ECO:0000313" key="1">
    <source>
        <dbReference type="EMBL" id="KXA61477.1"/>
    </source>
</evidence>
<reference evidence="1 2" key="1">
    <citation type="submission" date="2016-01" db="EMBL/GenBank/DDBJ databases">
        <authorList>
            <person name="Oliw E.H."/>
        </authorList>
    </citation>
    <scope>NUCLEOTIDE SEQUENCE [LARGE SCALE GENOMIC DNA]</scope>
    <source>
        <strain evidence="1 2">CMW7705B</strain>
    </source>
</reference>
<dbReference type="EMBL" id="LRQR01000045">
    <property type="protein sequence ID" value="KXA61477.1"/>
    <property type="molecule type" value="Genomic_DNA"/>
</dbReference>
<name>A0A133S0A1_STRMT</name>
<comment type="caution">
    <text evidence="1">The sequence shown here is derived from an EMBL/GenBank/DDBJ whole genome shotgun (WGS) entry which is preliminary data.</text>
</comment>
<gene>
    <name evidence="1" type="ORF">HMPREF3228_00716</name>
</gene>
<organism evidence="1 2">
    <name type="scientific">Streptococcus mitis</name>
    <dbReference type="NCBI Taxonomy" id="28037"/>
    <lineage>
        <taxon>Bacteria</taxon>
        <taxon>Bacillati</taxon>
        <taxon>Bacillota</taxon>
        <taxon>Bacilli</taxon>
        <taxon>Lactobacillales</taxon>
        <taxon>Streptococcaceae</taxon>
        <taxon>Streptococcus</taxon>
        <taxon>Streptococcus mitis group</taxon>
    </lineage>
</organism>
<accession>A0A133S0A1</accession>
<proteinExistence type="predicted"/>
<dbReference type="Proteomes" id="UP000070065">
    <property type="component" value="Unassembled WGS sequence"/>
</dbReference>
<protein>
    <submittedName>
        <fullName evidence="1">Uncharacterized protein</fullName>
    </submittedName>
</protein>
<evidence type="ECO:0000313" key="2">
    <source>
        <dbReference type="Proteomes" id="UP000070065"/>
    </source>
</evidence>
<sequence length="42" mass="4800">MVACLINFIKRNEAEQKTTSNYQKTSISVDGDTRFSRSFLLS</sequence>
<dbReference type="AlphaFoldDB" id="A0A133S0A1"/>